<proteinExistence type="predicted"/>
<dbReference type="RefSeq" id="WP_258210913.1">
    <property type="nucleotide sequence ID" value="NZ_CP102734.1"/>
</dbReference>
<evidence type="ECO:0000313" key="2">
    <source>
        <dbReference type="EMBL" id="UVD81739.1"/>
    </source>
</evidence>
<feature type="transmembrane region" description="Helical" evidence="1">
    <location>
        <begin position="54"/>
        <end position="78"/>
    </location>
</feature>
<name>A0ABY5R8B9_9MOLU</name>
<keyword evidence="3" id="KW-1185">Reference proteome</keyword>
<evidence type="ECO:0000256" key="1">
    <source>
        <dbReference type="SAM" id="Phobius"/>
    </source>
</evidence>
<feature type="transmembrane region" description="Helical" evidence="1">
    <location>
        <begin position="154"/>
        <end position="174"/>
    </location>
</feature>
<dbReference type="EMBL" id="CP102734">
    <property type="protein sequence ID" value="UVD81739.1"/>
    <property type="molecule type" value="Genomic_DNA"/>
</dbReference>
<feature type="transmembrane region" description="Helical" evidence="1">
    <location>
        <begin position="202"/>
        <end position="221"/>
    </location>
</feature>
<dbReference type="InterPro" id="IPR059214">
    <property type="entry name" value="MSC_0882-like"/>
</dbReference>
<keyword evidence="1" id="KW-1133">Transmembrane helix</keyword>
<keyword evidence="1" id="KW-0812">Transmembrane</keyword>
<dbReference type="Proteomes" id="UP001059252">
    <property type="component" value="Chromosome"/>
</dbReference>
<feature type="transmembrane region" description="Helical" evidence="1">
    <location>
        <begin position="90"/>
        <end position="112"/>
    </location>
</feature>
<sequence>MKIKPRVNNSDFFSDTESLEIQKPWIPDTKHQDPKEIISSGIYKVFRIEKIIHFFNTVLLSTLLLVSTLFILAIHFNWFKLINKELEFTWSWYILPAIVIACALTKLSLTLIEWNALNKTIKYYRQSLLKDEKYTPSYVVRLYKNTVLKQVHHNWLTIFIVFYGSIFTILFWLLRDQVWLNGLIDFKSIINQFYFSPETMTIIFSVVLILIIVLQVVFMIIRRKKMIDIETFFGHEVVSESQVIEIKKQRNKILFRLFIFSIAIILIIPIITLLIVKALISRKRK</sequence>
<keyword evidence="1" id="KW-0472">Membrane</keyword>
<dbReference type="NCBIfam" id="NF045846">
    <property type="entry name" value="MSC0882_dom"/>
    <property type="match status" value="1"/>
</dbReference>
<feature type="transmembrane region" description="Helical" evidence="1">
    <location>
        <begin position="257"/>
        <end position="280"/>
    </location>
</feature>
<evidence type="ECO:0000313" key="3">
    <source>
        <dbReference type="Proteomes" id="UP001059252"/>
    </source>
</evidence>
<accession>A0ABY5R8B9</accession>
<protein>
    <submittedName>
        <fullName evidence="2">Uncharacterized protein</fullName>
    </submittedName>
</protein>
<organism evidence="2 3">
    <name type="scientific">Mycoplasma iguanae</name>
    <dbReference type="NCBI Taxonomy" id="292461"/>
    <lineage>
        <taxon>Bacteria</taxon>
        <taxon>Bacillati</taxon>
        <taxon>Mycoplasmatota</taxon>
        <taxon>Mollicutes</taxon>
        <taxon>Mycoplasmataceae</taxon>
        <taxon>Mycoplasma</taxon>
    </lineage>
</organism>
<gene>
    <name evidence="2" type="ORF">NV226_00240</name>
</gene>
<reference evidence="2" key="1">
    <citation type="submission" date="2022-08" db="EMBL/GenBank/DDBJ databases">
        <title>Complete genome of Mycoplasma iguanae type strain 2327.</title>
        <authorList>
            <person name="Spergser J."/>
        </authorList>
    </citation>
    <scope>NUCLEOTIDE SEQUENCE</scope>
    <source>
        <strain evidence="2">2327</strain>
    </source>
</reference>